<dbReference type="Proteomes" id="UP000239047">
    <property type="component" value="Unassembled WGS sequence"/>
</dbReference>
<name>A0A2S5GG11_9BACL</name>
<dbReference type="AlphaFoldDB" id="A0A2S5GG11"/>
<reference evidence="1 2" key="1">
    <citation type="submission" date="2018-02" db="EMBL/GenBank/DDBJ databases">
        <title>Jeotgalibacillus proteolyticum sp. nov. a protease producing bacterium isolated from ocean sediments of Laizhou Bay.</title>
        <authorList>
            <person name="Li Y."/>
        </authorList>
    </citation>
    <scope>NUCLEOTIDE SEQUENCE [LARGE SCALE GENOMIC DNA]</scope>
    <source>
        <strain evidence="1 2">22-7</strain>
    </source>
</reference>
<gene>
    <name evidence="1" type="ORF">C4B60_00520</name>
</gene>
<proteinExistence type="predicted"/>
<evidence type="ECO:0000313" key="2">
    <source>
        <dbReference type="Proteomes" id="UP000239047"/>
    </source>
</evidence>
<evidence type="ECO:0000313" key="1">
    <source>
        <dbReference type="EMBL" id="PPA71898.1"/>
    </source>
</evidence>
<organism evidence="1 2">
    <name type="scientific">Jeotgalibacillus proteolyticus</name>
    <dbReference type="NCBI Taxonomy" id="2082395"/>
    <lineage>
        <taxon>Bacteria</taxon>
        <taxon>Bacillati</taxon>
        <taxon>Bacillota</taxon>
        <taxon>Bacilli</taxon>
        <taxon>Bacillales</taxon>
        <taxon>Caryophanaceae</taxon>
        <taxon>Jeotgalibacillus</taxon>
    </lineage>
</organism>
<keyword evidence="2" id="KW-1185">Reference proteome</keyword>
<accession>A0A2S5GG11</accession>
<protein>
    <submittedName>
        <fullName evidence="1">Uncharacterized protein</fullName>
    </submittedName>
</protein>
<dbReference type="EMBL" id="PREZ01000001">
    <property type="protein sequence ID" value="PPA71898.1"/>
    <property type="molecule type" value="Genomic_DNA"/>
</dbReference>
<comment type="caution">
    <text evidence="1">The sequence shown here is derived from an EMBL/GenBank/DDBJ whole genome shotgun (WGS) entry which is preliminary data.</text>
</comment>
<sequence length="356" mass="42047">MKAHIEIPLPYILPIELEHKIVSYYENFDKTESKAFQIEFAEDTFYVSEDKDNYEEIKNTKLKITYIFDGKNIPDEVQEILSGVLYNCLGYTNDFLSALRFTYNLNYINTLSIYDLPDFLEIEIDGEVYPYITSPMKLIQQVEKLPDVKLQLAQQTLATWEKHPEFGLVERFLSNAKHSIETEDFVSAVIELQTSFEIFIRNTLRLIIVKDGEKKSKQKEEIDKELKEIKKKQFRLLIEQNLSRKLGVKLKFENHPVAKIWYKNTYKLRNSIVHNGHYHVNNQEAAEAYDGYVKFRNYISDILVEKEYLNKDGLADLQVFKEIYSNQSNSELIHEKLKRYDFIPEGLKIKKYSTEN</sequence>